<dbReference type="RefSeq" id="XP_022092667.1">
    <property type="nucleotide sequence ID" value="XM_022236975.1"/>
</dbReference>
<evidence type="ECO:0000259" key="4">
    <source>
        <dbReference type="Pfam" id="PF09429"/>
    </source>
</evidence>
<keyword evidence="2" id="KW-0539">Nucleus</keyword>
<evidence type="ECO:0000256" key="1">
    <source>
        <dbReference type="ARBA" id="ARBA00004123"/>
    </source>
</evidence>
<dbReference type="GO" id="GO:0006396">
    <property type="term" value="P:RNA processing"/>
    <property type="evidence" value="ECO:0007669"/>
    <property type="project" value="InterPro"/>
</dbReference>
<feature type="compositionally biased region" description="Basic residues" evidence="3">
    <location>
        <begin position="28"/>
        <end position="38"/>
    </location>
</feature>
<feature type="compositionally biased region" description="Pro residues" evidence="3">
    <location>
        <begin position="373"/>
        <end position="415"/>
    </location>
</feature>
<dbReference type="PANTHER" id="PTHR13361">
    <property type="entry name" value="WW DOMAIN-BINDING PROTEIN 11"/>
    <property type="match status" value="1"/>
</dbReference>
<feature type="compositionally biased region" description="Acidic residues" evidence="3">
    <location>
        <begin position="267"/>
        <end position="283"/>
    </location>
</feature>
<feature type="compositionally biased region" description="Basic residues" evidence="3">
    <location>
        <begin position="553"/>
        <end position="563"/>
    </location>
</feature>
<comment type="subcellular location">
    <subcellularLocation>
        <location evidence="1">Nucleus</location>
    </subcellularLocation>
</comment>
<evidence type="ECO:0000256" key="2">
    <source>
        <dbReference type="ARBA" id="ARBA00023242"/>
    </source>
</evidence>
<evidence type="ECO:0000313" key="5">
    <source>
        <dbReference type="Proteomes" id="UP000694845"/>
    </source>
</evidence>
<feature type="compositionally biased region" description="Low complexity" evidence="3">
    <location>
        <begin position="255"/>
        <end position="265"/>
    </location>
</feature>
<dbReference type="GeneID" id="110980362"/>
<feature type="compositionally biased region" description="Polar residues" evidence="3">
    <location>
        <begin position="495"/>
        <end position="504"/>
    </location>
</feature>
<feature type="compositionally biased region" description="Polar residues" evidence="3">
    <location>
        <begin position="1"/>
        <end position="11"/>
    </location>
</feature>
<feature type="compositionally biased region" description="Basic and acidic residues" evidence="3">
    <location>
        <begin position="352"/>
        <end position="363"/>
    </location>
</feature>
<reference evidence="6" key="1">
    <citation type="submission" date="2025-08" db="UniProtKB">
        <authorList>
            <consortium name="RefSeq"/>
        </authorList>
    </citation>
    <scope>IDENTIFICATION</scope>
</reference>
<feature type="compositionally biased region" description="Pro residues" evidence="3">
    <location>
        <begin position="423"/>
        <end position="459"/>
    </location>
</feature>
<dbReference type="OrthoDB" id="10067323at2759"/>
<feature type="compositionally biased region" description="Pro residues" evidence="3">
    <location>
        <begin position="467"/>
        <end position="493"/>
    </location>
</feature>
<protein>
    <submittedName>
        <fullName evidence="6">WW domain-binding protein 11-like</fullName>
    </submittedName>
</protein>
<dbReference type="KEGG" id="aplc:110980362"/>
<dbReference type="AlphaFoldDB" id="A0A8B7YJ75"/>
<gene>
    <name evidence="6" type="primary">LOC110980362</name>
</gene>
<feature type="region of interest" description="Disordered" evidence="3">
    <location>
        <begin position="553"/>
        <end position="573"/>
    </location>
</feature>
<feature type="compositionally biased region" description="Pro residues" evidence="3">
    <location>
        <begin position="177"/>
        <end position="209"/>
    </location>
</feature>
<feature type="compositionally biased region" description="Basic and acidic residues" evidence="3">
    <location>
        <begin position="284"/>
        <end position="313"/>
    </location>
</feature>
<evidence type="ECO:0000313" key="6">
    <source>
        <dbReference type="RefSeq" id="XP_022092667.1"/>
    </source>
</evidence>
<feature type="domain" description="Wbp11/ELF5/Saf1 N-terminal" evidence="4">
    <location>
        <begin position="12"/>
        <end position="94"/>
    </location>
</feature>
<dbReference type="Pfam" id="PF09429">
    <property type="entry name" value="Wbp11"/>
    <property type="match status" value="1"/>
</dbReference>
<feature type="compositionally biased region" description="Acidic residues" evidence="3">
    <location>
        <begin position="335"/>
        <end position="351"/>
    </location>
</feature>
<dbReference type="CTD" id="51729"/>
<feature type="compositionally biased region" description="Acidic residues" evidence="3">
    <location>
        <begin position="231"/>
        <end position="254"/>
    </location>
</feature>
<feature type="region of interest" description="Disordered" evidence="3">
    <location>
        <begin position="1"/>
        <end position="39"/>
    </location>
</feature>
<dbReference type="Proteomes" id="UP000694845">
    <property type="component" value="Unplaced"/>
</dbReference>
<name>A0A8B7YJ75_ACAPL</name>
<dbReference type="GO" id="GO:0005681">
    <property type="term" value="C:spliceosomal complex"/>
    <property type="evidence" value="ECO:0007669"/>
    <property type="project" value="TreeGrafter"/>
</dbReference>
<feature type="region of interest" description="Disordered" evidence="3">
    <location>
        <begin position="138"/>
        <end position="529"/>
    </location>
</feature>
<evidence type="ECO:0000256" key="3">
    <source>
        <dbReference type="SAM" id="MobiDB-lite"/>
    </source>
</evidence>
<dbReference type="PANTHER" id="PTHR13361:SF1">
    <property type="entry name" value="WW DOMAIN-BINDING PROTEIN 11"/>
    <property type="match status" value="1"/>
</dbReference>
<feature type="compositionally biased region" description="Basic and acidic residues" evidence="3">
    <location>
        <begin position="516"/>
        <end position="527"/>
    </location>
</feature>
<organism evidence="5 6">
    <name type="scientific">Acanthaster planci</name>
    <name type="common">Crown-of-thorns starfish</name>
    <dbReference type="NCBI Taxonomy" id="133434"/>
    <lineage>
        <taxon>Eukaryota</taxon>
        <taxon>Metazoa</taxon>
        <taxon>Echinodermata</taxon>
        <taxon>Eleutherozoa</taxon>
        <taxon>Asterozoa</taxon>
        <taxon>Asteroidea</taxon>
        <taxon>Valvatacea</taxon>
        <taxon>Valvatida</taxon>
        <taxon>Acanthasteridae</taxon>
        <taxon>Acanthaster</taxon>
    </lineage>
</organism>
<keyword evidence="5" id="KW-1185">Reference proteome</keyword>
<dbReference type="OMA" id="FGMRMPP"/>
<proteinExistence type="predicted"/>
<accession>A0A8B7YJ75</accession>
<sequence>MGRRSINTTKSGKYMNPTDQARKEARKRELKKNKKQRMMVRSAVLKTKDPRAIFFDMEALDELELNPESVTELNEKVIKDKRKKLKETLERVLKLYRKEDPDMYVEFKAMEVDYEKKRAEKLRKFEAIRDARQVNVESIPLPDTPDVPSLIPLPQDIPLPGAQPPSILKRTSSYGIPMPPPGPPPGPPPSLFPGLPPGKKPPGAPPGLPPYATTPYAPRSPPRVSFAGVGPEEDNEAYNPEEDVSDMEDEENMDDASSTSSSSGSEDGGDEDNTDREDDEDEREMNTQDLDIRQREGEGAGHPKGEKRRKEGRLPPGMTALQAAMLRMAGQEVPMVEDDEEDDEEEDEVEAEKEAEKEEDKQPQRSMMAPVGVLPPRPLQGIPQGPPTVNPPSAPPGPPPGPPARPPPGPPPGFPLPNFVRPPMVPPRGMPPRMPPPGPPPGRPRAPPPGPPPGVPPPLLRAGLPPQRLPPPPPPGVGPPPRLMPPRMRPPAPGMQQQQENPNVLSAPPSIHKLPIKPDDHLADKKSSATIEAKPQIRNLQADVTRFMPTSLRVKRDKGKAKGLKTGAGADEDMIKSVPVPKAQPTVATATKDDAYDQFMKEMSGLMSGPQGEET</sequence>
<dbReference type="InterPro" id="IPR019007">
    <property type="entry name" value="Wbp11/ELF5/Saf1_N"/>
</dbReference>